<accession>A0A1Y2IJC0</accession>
<feature type="non-terminal residue" evidence="1">
    <location>
        <position position="1"/>
    </location>
</feature>
<dbReference type="EMBL" id="KZ084119">
    <property type="protein sequence ID" value="OSD00341.1"/>
    <property type="molecule type" value="Genomic_DNA"/>
</dbReference>
<feature type="non-terminal residue" evidence="1">
    <location>
        <position position="132"/>
    </location>
</feature>
<organism evidence="1 2">
    <name type="scientific">Trametes coccinea (strain BRFM310)</name>
    <name type="common">Pycnoporus coccineus</name>
    <dbReference type="NCBI Taxonomy" id="1353009"/>
    <lineage>
        <taxon>Eukaryota</taxon>
        <taxon>Fungi</taxon>
        <taxon>Dikarya</taxon>
        <taxon>Basidiomycota</taxon>
        <taxon>Agaricomycotina</taxon>
        <taxon>Agaricomycetes</taxon>
        <taxon>Polyporales</taxon>
        <taxon>Polyporaceae</taxon>
        <taxon>Trametes</taxon>
    </lineage>
</organism>
<keyword evidence="2" id="KW-1185">Reference proteome</keyword>
<dbReference type="OrthoDB" id="2743413at2759"/>
<gene>
    <name evidence="1" type="ORF">PYCCODRAFT_1351255</name>
</gene>
<sequence>TYTPHVYHNMQQKLRALYTHHPNLQHNFQTSLYPAASFNVGPAVVCLPHRDAQNDACNFYHITALAWYDPKTGGHIVLLEYKMIIEFPPSSSILIPSAIISHGNIAIKPHEFHQLVTQYCAGGLLRWVDAGF</sequence>
<evidence type="ECO:0000313" key="2">
    <source>
        <dbReference type="Proteomes" id="UP000193067"/>
    </source>
</evidence>
<dbReference type="AlphaFoldDB" id="A0A1Y2IJC0"/>
<proteinExistence type="predicted"/>
<protein>
    <recommendedName>
        <fullName evidence="3">Fe2OG dioxygenase domain-containing protein</fullName>
    </recommendedName>
</protein>
<evidence type="ECO:0008006" key="3">
    <source>
        <dbReference type="Google" id="ProtNLM"/>
    </source>
</evidence>
<dbReference type="Gene3D" id="3.60.130.30">
    <property type="match status" value="1"/>
</dbReference>
<name>A0A1Y2IJC0_TRAC3</name>
<evidence type="ECO:0000313" key="1">
    <source>
        <dbReference type="EMBL" id="OSD00341.1"/>
    </source>
</evidence>
<dbReference type="Proteomes" id="UP000193067">
    <property type="component" value="Unassembled WGS sequence"/>
</dbReference>
<dbReference type="STRING" id="1353009.A0A1Y2IJC0"/>
<reference evidence="1 2" key="1">
    <citation type="journal article" date="2015" name="Biotechnol. Biofuels">
        <title>Enhanced degradation of softwood versus hardwood by the white-rot fungus Pycnoporus coccineus.</title>
        <authorList>
            <person name="Couturier M."/>
            <person name="Navarro D."/>
            <person name="Chevret D."/>
            <person name="Henrissat B."/>
            <person name="Piumi F."/>
            <person name="Ruiz-Duenas F.J."/>
            <person name="Martinez A.T."/>
            <person name="Grigoriev I.V."/>
            <person name="Riley R."/>
            <person name="Lipzen A."/>
            <person name="Berrin J.G."/>
            <person name="Master E.R."/>
            <person name="Rosso M.N."/>
        </authorList>
    </citation>
    <scope>NUCLEOTIDE SEQUENCE [LARGE SCALE GENOMIC DNA]</scope>
    <source>
        <strain evidence="1 2">BRFM310</strain>
    </source>
</reference>